<proteinExistence type="predicted"/>
<dbReference type="EMBL" id="MU273470">
    <property type="protein sequence ID" value="KAI0036524.1"/>
    <property type="molecule type" value="Genomic_DNA"/>
</dbReference>
<reference evidence="1" key="1">
    <citation type="submission" date="2021-02" db="EMBL/GenBank/DDBJ databases">
        <authorList>
            <consortium name="DOE Joint Genome Institute"/>
            <person name="Ahrendt S."/>
            <person name="Looney B.P."/>
            <person name="Miyauchi S."/>
            <person name="Morin E."/>
            <person name="Drula E."/>
            <person name="Courty P.E."/>
            <person name="Chicoki N."/>
            <person name="Fauchery L."/>
            <person name="Kohler A."/>
            <person name="Kuo A."/>
            <person name="Labutti K."/>
            <person name="Pangilinan J."/>
            <person name="Lipzen A."/>
            <person name="Riley R."/>
            <person name="Andreopoulos W."/>
            <person name="He G."/>
            <person name="Johnson J."/>
            <person name="Barry K.W."/>
            <person name="Grigoriev I.V."/>
            <person name="Nagy L."/>
            <person name="Hibbett D."/>
            <person name="Henrissat B."/>
            <person name="Matheny P.B."/>
            <person name="Labbe J."/>
            <person name="Martin F."/>
        </authorList>
    </citation>
    <scope>NUCLEOTIDE SEQUENCE</scope>
    <source>
        <strain evidence="1">EC-137</strain>
    </source>
</reference>
<gene>
    <name evidence="1" type="ORF">K488DRAFT_40955</name>
</gene>
<evidence type="ECO:0000313" key="1">
    <source>
        <dbReference type="EMBL" id="KAI0036524.1"/>
    </source>
</evidence>
<protein>
    <submittedName>
        <fullName evidence="1">Uncharacterized protein</fullName>
    </submittedName>
</protein>
<dbReference type="Proteomes" id="UP000814128">
    <property type="component" value="Unassembled WGS sequence"/>
</dbReference>
<comment type="caution">
    <text evidence="1">The sequence shown here is derived from an EMBL/GenBank/DDBJ whole genome shotgun (WGS) entry which is preliminary data.</text>
</comment>
<name>A0ACB8QXF5_9AGAM</name>
<accession>A0ACB8QXF5</accession>
<reference evidence="1" key="2">
    <citation type="journal article" date="2022" name="New Phytol.">
        <title>Evolutionary transition to the ectomycorrhizal habit in the genomes of a hyperdiverse lineage of mushroom-forming fungi.</title>
        <authorList>
            <person name="Looney B."/>
            <person name="Miyauchi S."/>
            <person name="Morin E."/>
            <person name="Drula E."/>
            <person name="Courty P.E."/>
            <person name="Kohler A."/>
            <person name="Kuo A."/>
            <person name="LaButti K."/>
            <person name="Pangilinan J."/>
            <person name="Lipzen A."/>
            <person name="Riley R."/>
            <person name="Andreopoulos W."/>
            <person name="He G."/>
            <person name="Johnson J."/>
            <person name="Nolan M."/>
            <person name="Tritt A."/>
            <person name="Barry K.W."/>
            <person name="Grigoriev I.V."/>
            <person name="Nagy L.G."/>
            <person name="Hibbett D."/>
            <person name="Henrissat B."/>
            <person name="Matheny P.B."/>
            <person name="Labbe J."/>
            <person name="Martin F.M."/>
        </authorList>
    </citation>
    <scope>NUCLEOTIDE SEQUENCE</scope>
    <source>
        <strain evidence="1">EC-137</strain>
    </source>
</reference>
<keyword evidence="2" id="KW-1185">Reference proteome</keyword>
<organism evidence="1 2">
    <name type="scientific">Vararia minispora EC-137</name>
    <dbReference type="NCBI Taxonomy" id="1314806"/>
    <lineage>
        <taxon>Eukaryota</taxon>
        <taxon>Fungi</taxon>
        <taxon>Dikarya</taxon>
        <taxon>Basidiomycota</taxon>
        <taxon>Agaricomycotina</taxon>
        <taxon>Agaricomycetes</taxon>
        <taxon>Russulales</taxon>
        <taxon>Lachnocladiaceae</taxon>
        <taxon>Vararia</taxon>
    </lineage>
</organism>
<evidence type="ECO:0000313" key="2">
    <source>
        <dbReference type="Proteomes" id="UP000814128"/>
    </source>
</evidence>
<sequence length="419" mass="46363">MADAVNSQPTSFRTDALPLVQSIVTSTSTLKRRASVTFTDRDELSIKRAREASPDPAASRPDDLPVAISAQALVDDLADELICGCCSALLYHPVVVNPCQHYFCGSCCMLWVRNGGTSCPACRAVSTNVTPSRVLQLMIDILLRHDPSRARAERERAQADAVYRPNQVFRIPPPREASPEPTIPPVADFVRPCPHCIPGNHHGWMCPEPVPDPVTEPERAVHIDDGAPSGHAFCGNCENLLALPAPSTSKCDFCQVSFCGISVPNRCAAVPLVHQHPQGLTDVSDLVQSSEVYESFNGNTVEVEYMLDYLTARRISPRLIYRDIIEFVQLQPRKFEPLLELDIFAEVPNVAAGPDVPLDSPRSRICRPCAAEVLLWGLRDWWTRERRRGFLPAAITERPDCPEGAECRQQREQSTSPLR</sequence>